<gene>
    <name evidence="1" type="ORF">G3580_12790</name>
</gene>
<sequence>MSSTAHKLANVFAVLKPDLSVSTVPVTPSIYTDLDTHFDHFKGHVLISEYAFTADWPTWERHPAGDEVVVLLAGRVEMVLRTAEGEACIGLDQPGSYVVVPAGTWHTARTSVPTRMLFVTPGEGTENRTAP</sequence>
<dbReference type="KEGG" id="azq:G3580_12790"/>
<dbReference type="EMBL" id="CP048836">
    <property type="protein sequence ID" value="QID18430.1"/>
    <property type="molecule type" value="Genomic_DNA"/>
</dbReference>
<name>A0A6C1B7Y7_9RHOO</name>
<dbReference type="InterPro" id="IPR011051">
    <property type="entry name" value="RmlC_Cupin_sf"/>
</dbReference>
<dbReference type="SUPFAM" id="SSF51182">
    <property type="entry name" value="RmlC-like cupins"/>
    <property type="match status" value="1"/>
</dbReference>
<evidence type="ECO:0000313" key="2">
    <source>
        <dbReference type="Proteomes" id="UP000501991"/>
    </source>
</evidence>
<proteinExistence type="predicted"/>
<accession>A0A6C1B7Y7</accession>
<organism evidence="1 2">
    <name type="scientific">Nitrogeniibacter mangrovi</name>
    <dbReference type="NCBI Taxonomy" id="2016596"/>
    <lineage>
        <taxon>Bacteria</taxon>
        <taxon>Pseudomonadati</taxon>
        <taxon>Pseudomonadota</taxon>
        <taxon>Betaproteobacteria</taxon>
        <taxon>Rhodocyclales</taxon>
        <taxon>Zoogloeaceae</taxon>
        <taxon>Nitrogeniibacter</taxon>
    </lineage>
</organism>
<reference evidence="1 2" key="1">
    <citation type="submission" date="2020-02" db="EMBL/GenBank/DDBJ databases">
        <title>Nitrogenibacter mangrovi gen. nov., sp. nov. isolated from mangrove sediment, a denitrifying betaproteobacterium.</title>
        <authorList>
            <person name="Liao H."/>
            <person name="Tian Y."/>
        </authorList>
    </citation>
    <scope>NUCLEOTIDE SEQUENCE [LARGE SCALE GENOMIC DNA]</scope>
    <source>
        <strain evidence="1 2">M9-3-2</strain>
    </source>
</reference>
<dbReference type="InterPro" id="IPR014710">
    <property type="entry name" value="RmlC-like_jellyroll"/>
</dbReference>
<dbReference type="RefSeq" id="WP_173766078.1">
    <property type="nucleotide sequence ID" value="NZ_CP048836.1"/>
</dbReference>
<evidence type="ECO:0000313" key="1">
    <source>
        <dbReference type="EMBL" id="QID18430.1"/>
    </source>
</evidence>
<dbReference type="Proteomes" id="UP000501991">
    <property type="component" value="Chromosome"/>
</dbReference>
<keyword evidence="2" id="KW-1185">Reference proteome</keyword>
<dbReference type="Gene3D" id="2.60.120.10">
    <property type="entry name" value="Jelly Rolls"/>
    <property type="match status" value="1"/>
</dbReference>
<protein>
    <submittedName>
        <fullName evidence="1">Cupin domain-containing protein</fullName>
    </submittedName>
</protein>
<dbReference type="AlphaFoldDB" id="A0A6C1B7Y7"/>